<accession>A0A392M5D7</accession>
<sequence>ARVEAIIRRALEKGKAVVGEEPQMQIGGSVSEILELVAPKKLMIFELKWPTEVLDIKQALPEVEEEEETPVGVVNTVVLRKSATEASYNLRINNDTTILTLVTNCEKRVRKWIREKVSSVSGAVHHGILL</sequence>
<keyword evidence="2" id="KW-1185">Reference proteome</keyword>
<evidence type="ECO:0000313" key="1">
    <source>
        <dbReference type="EMBL" id="MCH82469.1"/>
    </source>
</evidence>
<reference evidence="1 2" key="1">
    <citation type="journal article" date="2018" name="Front. Plant Sci.">
        <title>Red Clover (Trifolium pratense) and Zigzag Clover (T. medium) - A Picture of Genomic Similarities and Differences.</title>
        <authorList>
            <person name="Dluhosova J."/>
            <person name="Istvanek J."/>
            <person name="Nedelnik J."/>
            <person name="Repkova J."/>
        </authorList>
    </citation>
    <scope>NUCLEOTIDE SEQUENCE [LARGE SCALE GENOMIC DNA]</scope>
    <source>
        <strain evidence="2">cv. 10/8</strain>
        <tissue evidence="1">Leaf</tissue>
    </source>
</reference>
<comment type="caution">
    <text evidence="1">The sequence shown here is derived from an EMBL/GenBank/DDBJ whole genome shotgun (WGS) entry which is preliminary data.</text>
</comment>
<feature type="non-terminal residue" evidence="1">
    <location>
        <position position="1"/>
    </location>
</feature>
<dbReference type="Proteomes" id="UP000265520">
    <property type="component" value="Unassembled WGS sequence"/>
</dbReference>
<evidence type="ECO:0000313" key="2">
    <source>
        <dbReference type="Proteomes" id="UP000265520"/>
    </source>
</evidence>
<protein>
    <submittedName>
        <fullName evidence="1">Cyclin-D1-1</fullName>
    </submittedName>
</protein>
<proteinExistence type="predicted"/>
<dbReference type="EMBL" id="LXQA010003733">
    <property type="protein sequence ID" value="MCH82469.1"/>
    <property type="molecule type" value="Genomic_DNA"/>
</dbReference>
<gene>
    <name evidence="1" type="ORF">A2U01_0003277</name>
</gene>
<organism evidence="1 2">
    <name type="scientific">Trifolium medium</name>
    <dbReference type="NCBI Taxonomy" id="97028"/>
    <lineage>
        <taxon>Eukaryota</taxon>
        <taxon>Viridiplantae</taxon>
        <taxon>Streptophyta</taxon>
        <taxon>Embryophyta</taxon>
        <taxon>Tracheophyta</taxon>
        <taxon>Spermatophyta</taxon>
        <taxon>Magnoliopsida</taxon>
        <taxon>eudicotyledons</taxon>
        <taxon>Gunneridae</taxon>
        <taxon>Pentapetalae</taxon>
        <taxon>rosids</taxon>
        <taxon>fabids</taxon>
        <taxon>Fabales</taxon>
        <taxon>Fabaceae</taxon>
        <taxon>Papilionoideae</taxon>
        <taxon>50 kb inversion clade</taxon>
        <taxon>NPAAA clade</taxon>
        <taxon>Hologalegina</taxon>
        <taxon>IRL clade</taxon>
        <taxon>Trifolieae</taxon>
        <taxon>Trifolium</taxon>
    </lineage>
</organism>
<dbReference type="AlphaFoldDB" id="A0A392M5D7"/>
<name>A0A392M5D7_9FABA</name>